<organism evidence="11 12">
    <name type="scientific">Clostridium facile</name>
    <dbReference type="NCBI Taxonomy" id="2763035"/>
    <lineage>
        <taxon>Bacteria</taxon>
        <taxon>Bacillati</taxon>
        <taxon>Bacillota</taxon>
        <taxon>Clostridia</taxon>
        <taxon>Eubacteriales</taxon>
        <taxon>Clostridiaceae</taxon>
        <taxon>Clostridium</taxon>
    </lineage>
</organism>
<dbReference type="SUPFAM" id="SSF48208">
    <property type="entry name" value="Six-hairpin glycosidases"/>
    <property type="match status" value="1"/>
</dbReference>
<dbReference type="EMBL" id="JACOQK010000001">
    <property type="protein sequence ID" value="MBC5788144.1"/>
    <property type="molecule type" value="Genomic_DNA"/>
</dbReference>
<evidence type="ECO:0000256" key="5">
    <source>
        <dbReference type="SAM" id="Phobius"/>
    </source>
</evidence>
<dbReference type="InterPro" id="IPR012341">
    <property type="entry name" value="6hp_glycosidase-like_sf"/>
</dbReference>
<evidence type="ECO:0000313" key="12">
    <source>
        <dbReference type="Proteomes" id="UP000649151"/>
    </source>
</evidence>
<reference evidence="11 12" key="1">
    <citation type="submission" date="2020-08" db="EMBL/GenBank/DDBJ databases">
        <title>Genome public.</title>
        <authorList>
            <person name="Liu C."/>
            <person name="Sun Q."/>
        </authorList>
    </citation>
    <scope>NUCLEOTIDE SEQUENCE [LARGE SCALE GENOMIC DNA]</scope>
    <source>
        <strain evidence="11 12">NSJ-27</strain>
    </source>
</reference>
<feature type="compositionally biased region" description="Polar residues" evidence="4">
    <location>
        <begin position="1450"/>
        <end position="1459"/>
    </location>
</feature>
<evidence type="ECO:0000259" key="8">
    <source>
        <dbReference type="Pfam" id="PF08531"/>
    </source>
</evidence>
<dbReference type="Pfam" id="PF25788">
    <property type="entry name" value="Ig_Rha78A_N"/>
    <property type="match status" value="1"/>
</dbReference>
<dbReference type="Gene3D" id="2.60.120.260">
    <property type="entry name" value="Galactose-binding domain-like"/>
    <property type="match status" value="2"/>
</dbReference>
<dbReference type="InterPro" id="IPR013737">
    <property type="entry name" value="Bac_rhamnosid_N"/>
</dbReference>
<name>A0ABR7ISZ4_9CLOT</name>
<dbReference type="Gene3D" id="1.50.10.10">
    <property type="match status" value="1"/>
</dbReference>
<comment type="catalytic activity">
    <reaction evidence="1">
        <text>Hydrolysis of terminal non-reducing alpha-L-rhamnose residues in alpha-L-rhamnosides.</text>
        <dbReference type="EC" id="3.2.1.40"/>
    </reaction>
</comment>
<dbReference type="GO" id="GO:0016787">
    <property type="term" value="F:hydrolase activity"/>
    <property type="evidence" value="ECO:0007669"/>
    <property type="project" value="UniProtKB-KW"/>
</dbReference>
<evidence type="ECO:0000256" key="3">
    <source>
        <dbReference type="ARBA" id="ARBA00022801"/>
    </source>
</evidence>
<keyword evidence="5" id="KW-0472">Membrane</keyword>
<dbReference type="Proteomes" id="UP000649151">
    <property type="component" value="Unassembled WGS sequence"/>
</dbReference>
<feature type="domain" description="Alpha-L-rhamnosidase C-terminal" evidence="10">
    <location>
        <begin position="1116"/>
        <end position="1184"/>
    </location>
</feature>
<feature type="chain" id="PRO_5047405714" description="alpha-L-rhamnosidase" evidence="6">
    <location>
        <begin position="31"/>
        <end position="1502"/>
    </location>
</feature>
<feature type="domain" description="Alpha-L-rhamnosidase concanavalin-like" evidence="7">
    <location>
        <begin position="613"/>
        <end position="722"/>
    </location>
</feature>
<dbReference type="Pfam" id="PF17389">
    <property type="entry name" value="Bac_rhamnosid6H"/>
    <property type="match status" value="1"/>
</dbReference>
<evidence type="ECO:0000259" key="7">
    <source>
        <dbReference type="Pfam" id="PF05592"/>
    </source>
</evidence>
<keyword evidence="5" id="KW-1133">Transmembrane helix</keyword>
<dbReference type="InterPro" id="IPR008928">
    <property type="entry name" value="6-hairpin_glycosidase_sf"/>
</dbReference>
<dbReference type="Gene3D" id="1.20.1270.90">
    <property type="entry name" value="AF1782-like"/>
    <property type="match status" value="2"/>
</dbReference>
<feature type="signal peptide" evidence="6">
    <location>
        <begin position="1"/>
        <end position="30"/>
    </location>
</feature>
<dbReference type="RefSeq" id="WP_186996800.1">
    <property type="nucleotide sequence ID" value="NZ_JACOQK010000001.1"/>
</dbReference>
<evidence type="ECO:0000313" key="11">
    <source>
        <dbReference type="EMBL" id="MBC5788144.1"/>
    </source>
</evidence>
<feature type="region of interest" description="Disordered" evidence="4">
    <location>
        <begin position="1447"/>
        <end position="1472"/>
    </location>
</feature>
<evidence type="ECO:0000256" key="4">
    <source>
        <dbReference type="SAM" id="MobiDB-lite"/>
    </source>
</evidence>
<dbReference type="PANTHER" id="PTHR33307:SF6">
    <property type="entry name" value="ALPHA-RHAMNOSIDASE (EUROFUNG)-RELATED"/>
    <property type="match status" value="1"/>
</dbReference>
<proteinExistence type="predicted"/>
<keyword evidence="6" id="KW-0732">Signal</keyword>
<feature type="domain" description="Alpha-L-rhamnosidase six-hairpin glycosidase" evidence="9">
    <location>
        <begin position="728"/>
        <end position="1106"/>
    </location>
</feature>
<evidence type="ECO:0000256" key="6">
    <source>
        <dbReference type="SAM" id="SignalP"/>
    </source>
</evidence>
<dbReference type="Gene3D" id="2.60.40.10">
    <property type="entry name" value="Immunoglobulins"/>
    <property type="match status" value="1"/>
</dbReference>
<evidence type="ECO:0000256" key="1">
    <source>
        <dbReference type="ARBA" id="ARBA00001445"/>
    </source>
</evidence>
<dbReference type="PANTHER" id="PTHR33307">
    <property type="entry name" value="ALPHA-RHAMNOSIDASE (EUROFUNG)"/>
    <property type="match status" value="1"/>
</dbReference>
<dbReference type="Pfam" id="PF05592">
    <property type="entry name" value="Bac_rhamnosid"/>
    <property type="match status" value="1"/>
</dbReference>
<dbReference type="InterPro" id="IPR008902">
    <property type="entry name" value="Rhamnosid_concanavalin"/>
</dbReference>
<dbReference type="Pfam" id="PF08531">
    <property type="entry name" value="Bac_rhamnosid_N"/>
    <property type="match status" value="1"/>
</dbReference>
<keyword evidence="12" id="KW-1185">Reference proteome</keyword>
<dbReference type="InterPro" id="IPR013783">
    <property type="entry name" value="Ig-like_fold"/>
</dbReference>
<dbReference type="Pfam" id="PF07554">
    <property type="entry name" value="FIVAR"/>
    <property type="match status" value="3"/>
</dbReference>
<evidence type="ECO:0000259" key="9">
    <source>
        <dbReference type="Pfam" id="PF17389"/>
    </source>
</evidence>
<dbReference type="InterPro" id="IPR035396">
    <property type="entry name" value="Bac_rhamnosid6H"/>
</dbReference>
<dbReference type="Gene3D" id="1.20.5.420">
    <property type="entry name" value="Immunoglobulin FC, subunit C"/>
    <property type="match status" value="1"/>
</dbReference>
<dbReference type="Pfam" id="PF17390">
    <property type="entry name" value="Bac_rhamnosid_C"/>
    <property type="match status" value="1"/>
</dbReference>
<feature type="compositionally biased region" description="Low complexity" evidence="4">
    <location>
        <begin position="1460"/>
        <end position="1471"/>
    </location>
</feature>
<keyword evidence="5" id="KW-0812">Transmembrane</keyword>
<sequence>MKKTKMKIAAFVVAAAMATTMVPATLFASAAPDVSTTIVNMKTDGLVNPLGIDDTVPEFSWQMDSNVIGAKQESYHIVVKDKKGAVVWDSGIVKDSKSTFIKYAGDALDTKSTYTWTVTVTDENGKTYTSDPAIFETGLMSTSQDAWGGAEWIGADELTFDATSACYFDLGTTITIPEGNTKASLILGANDFRLNNEYFNIWRDGGENYFKYEIDITDPNAAKLNIYVVGMPAMLPVFDENGDPVMEDGWGGPTQKMEAQEVENDPSVPDITIDISKVINAENAHQPITISVDTASQESSKVTCTINGTVVDNGRQLNPLGAGGNYNSFPNVNSVGFAVPAGETATYSNFEIRNPGPYSTGMLFDATTGATYDIFKGLDGVTVNDDNTITVGKKDADVLAYADPSYGSAPMLRTEFNADKEIASARMYVTAAGIYEMYINGERMGDDWFNPGNTEYREEMAYHTYDVTDMLKQGENAIGAKLGEGWWSGYMSFTASNYNYYGDKQALMAKLEVTYADGSTETIVTDDATWDYYGDGPVEYGSFFQGERYDATKEAAIEGWDEAGYDDSQWRDAEVIPFRAQFDDFDMVTRYDEPAGIVNEIPVQEALGESRPGSGSYIYDMGENVIGVPQITIPEGYVEEGQEVTIRYAEILYPDNLEEYTSADIDGLLMTENYRAAMSTDFYTAKAGENVIEPHFTFHGYRYLEITGLKKELPADCIKTLIISSVDTTATYDSSNALSNRLFKNVQNSQTSNFLSLPTDCPQRNERMGWTGDAQVFSRAASYNADVYNFYRQWLNSLRAEQGEAGDLPVYAPAFGSYDLEDTSSEVGTGNPGGFNGVSWDAALTLVPWQMYRQYGNPSIIEDNIDAIYKYLNYLDNNDMTYTNEDGEQVTEPSLTSKTGFLADWLSRVSTDAALINNGVYIYLMDVASQMAEVVGRTDMAAELRTRYDAAKEAWNRIYVDPETGKTKTPNGKIQDTEASYATALVYNVFNEANKEKAAENYLNTVKNPDQSFVDDNGNIKPYTITSGFSGTPNLVPALTQNGYIDDAYKLFESTDYASWLYPVTQGATSVWERWNSYTVENGFGGNNSMNSFNHFSLGAISEWMMGYQLGITGDDANPGYQEFILQPTVGGSFTYANGSFESNYGEIYSGWTADNGTMTSYEAVVPANTTATLYLPVSEEAVAEFENIAGVTYEGMTINNETTVAKFTVEAGGYNFALQDGKLVASIADGYVADETETADKGILNFVIEYADAAKASGEYDNAIESVQKSFDEALTNAKAVTENDAATQEEVDAAWKTLLNEIHKLGFVAGDKTELASLIAAAEGIDLSKYVEAGQAEFTAALEAAQSVYKDGDAMQAEINEVADNLLNAMLNLRYKADKSILEEVVAKANQIDANAYTAESYAVLEAALKDADAVLANENATQEEVDVAVQSVQTAMDSLVAVEGTETETPTTDNNATQTGQESTTTKTNAAKTGDIAPIAGIAVLAVAGAAILITRKKK</sequence>
<dbReference type="EC" id="3.2.1.40" evidence="2"/>
<accession>A0ABR7ISZ4</accession>
<evidence type="ECO:0000256" key="2">
    <source>
        <dbReference type="ARBA" id="ARBA00012652"/>
    </source>
</evidence>
<protein>
    <recommendedName>
        <fullName evidence="2">alpha-L-rhamnosidase</fullName>
        <ecNumber evidence="2">3.2.1.40</ecNumber>
    </recommendedName>
</protein>
<keyword evidence="3 11" id="KW-0378">Hydrolase</keyword>
<feature type="transmembrane region" description="Helical" evidence="5">
    <location>
        <begin position="1479"/>
        <end position="1498"/>
    </location>
</feature>
<dbReference type="InterPro" id="IPR016007">
    <property type="entry name" value="Alpha_rhamnosid"/>
</dbReference>
<dbReference type="InterPro" id="IPR035398">
    <property type="entry name" value="Bac_rhamnosid_C"/>
</dbReference>
<dbReference type="Gene3D" id="2.60.420.10">
    <property type="entry name" value="Maltose phosphorylase, domain 3"/>
    <property type="match status" value="1"/>
</dbReference>
<feature type="domain" description="Bacterial alpha-L-rhamnosidase N-terminal" evidence="8">
    <location>
        <begin position="420"/>
        <end position="579"/>
    </location>
</feature>
<comment type="caution">
    <text evidence="11">The sequence shown here is derived from an EMBL/GenBank/DDBJ whole genome shotgun (WGS) entry which is preliminary data.</text>
</comment>
<gene>
    <name evidence="11" type="ORF">H8Z77_08955</name>
</gene>
<evidence type="ECO:0000259" key="10">
    <source>
        <dbReference type="Pfam" id="PF17390"/>
    </source>
</evidence>